<dbReference type="Proteomes" id="UP000007648">
    <property type="component" value="Unassembled WGS sequence"/>
</dbReference>
<keyword evidence="6" id="KW-0206">Cytoskeleton</keyword>
<evidence type="ECO:0000256" key="6">
    <source>
        <dbReference type="ARBA" id="ARBA00023212"/>
    </source>
</evidence>
<dbReference type="GO" id="GO:0035869">
    <property type="term" value="C:ciliary transition zone"/>
    <property type="evidence" value="ECO:0007669"/>
    <property type="project" value="TreeGrafter"/>
</dbReference>
<sequence length="773" mass="91626">MSLDWKTLWRVSPDDLPLQEELADDLLVSLSKVEVRDLKDENQENVVHLFQITQSLMKMKAQKMKLASEKVEKAREEQAKFGNQLKTKVMKLENELEVAQQFAGGQDTCFLGDKINQLEIQLEQKHRELEDMEKEMEKEKKVNEQLALLNEEAENENRKLRRENEQLCQNITDYQKQIDSQKETLMSRREDSDYQLQLSKNNSELAQYLDIIQNLTEANEKTEIQNQEMKKNLEESVQEMEKMTDKYNRMKIIVQQNDVLIDQLKKERLQVQELTELLKEKDEDDDPIMATVNAKVEEWKRIFASKDDEIIKYQQIVCNLREKIRNAQLDADKNNVITLQEGIQERDGQIKLLIEQVEQYTKEMETNTQFIEEMRRHKGDPYTTVKEVKMPLDWKTLWTVNPDDLPHQEELADDLLVSLSKVEVKDLKDENQENVIHLFQITRSLMKMKTQEVEIASEEVEKAGEQAKFENQLKTKVMKLENEFETAQHSADDQDTQFFRDEILQLEKQLEQKGRELENMEKEMEKEKKVNEQLVLLNEETENANSKLREKNEQLCQDITDYQKQIDSQKETVISRREDSDYRSQLSKKNFELLQYLDEIQNLTEANKKIEIQNQEMKKDLEESVQEMEKMTDKYNRMKINVQQSDTLKDQLKKERLQVQELTELLKAKNEEDDLIMVAVNAKVEEWKSILASKDDKIIEYQQILYNLREKFLNTQLDGDNNNIIALQQGIQERDGQIKILIEQVKQYTREMETNTLIIEDLRKHKRASQSSL</sequence>
<feature type="coiled-coil region" evidence="8">
    <location>
        <begin position="446"/>
        <end position="672"/>
    </location>
</feature>
<keyword evidence="3" id="KW-0963">Cytoplasm</keyword>
<dbReference type="InterPro" id="IPR026201">
    <property type="entry name" value="Cep290"/>
</dbReference>
<dbReference type="InParanoid" id="A0A7N4NTX5"/>
<evidence type="ECO:0000256" key="4">
    <source>
        <dbReference type="ARBA" id="ARBA00022794"/>
    </source>
</evidence>
<dbReference type="PANTHER" id="PTHR18879">
    <property type="entry name" value="CENTROSOMAL PROTEIN OF 290 KDA"/>
    <property type="match status" value="1"/>
</dbReference>
<comment type="subcellular location">
    <subcellularLocation>
        <location evidence="1">Cytoplasm</location>
        <location evidence="1">Cytoskeleton</location>
        <location evidence="1">Cilium basal body</location>
    </subcellularLocation>
    <subcellularLocation>
        <location evidence="2">Cytoplasm</location>
        <location evidence="2">Cytoskeleton</location>
        <location evidence="2">Microtubule organizing center</location>
        <location evidence="2">Centrosome</location>
    </subcellularLocation>
</comment>
<dbReference type="PANTHER" id="PTHR18879:SF20">
    <property type="entry name" value="CENTROSOMAL PROTEIN OF 290 KDA"/>
    <property type="match status" value="1"/>
</dbReference>
<dbReference type="Ensembl" id="ENSSHAT00000047524.1">
    <property type="protein sequence ID" value="ENSSHAP00000028245.1"/>
    <property type="gene ID" value="ENSSHAG00000030644.1"/>
</dbReference>
<dbReference type="GeneTree" id="ENSGT00730000111039"/>
<dbReference type="GO" id="GO:1905515">
    <property type="term" value="P:non-motile cilium assembly"/>
    <property type="evidence" value="ECO:0007669"/>
    <property type="project" value="TreeGrafter"/>
</dbReference>
<name>A0A7N4NTX5_SARHA</name>
<dbReference type="GO" id="GO:0043010">
    <property type="term" value="P:camera-type eye development"/>
    <property type="evidence" value="ECO:0007669"/>
    <property type="project" value="TreeGrafter"/>
</dbReference>
<dbReference type="GO" id="GO:0097711">
    <property type="term" value="P:ciliary basal body-plasma membrane docking"/>
    <property type="evidence" value="ECO:0007669"/>
    <property type="project" value="TreeGrafter"/>
</dbReference>
<proteinExistence type="predicted"/>
<organism evidence="9 10">
    <name type="scientific">Sarcophilus harrisii</name>
    <name type="common">Tasmanian devil</name>
    <name type="synonym">Sarcophilus laniarius</name>
    <dbReference type="NCBI Taxonomy" id="9305"/>
    <lineage>
        <taxon>Eukaryota</taxon>
        <taxon>Metazoa</taxon>
        <taxon>Chordata</taxon>
        <taxon>Craniata</taxon>
        <taxon>Vertebrata</taxon>
        <taxon>Euteleostomi</taxon>
        <taxon>Mammalia</taxon>
        <taxon>Metatheria</taxon>
        <taxon>Dasyuromorphia</taxon>
        <taxon>Dasyuridae</taxon>
        <taxon>Sarcophilus</taxon>
    </lineage>
</organism>
<dbReference type="GO" id="GO:0001822">
    <property type="term" value="P:kidney development"/>
    <property type="evidence" value="ECO:0007669"/>
    <property type="project" value="TreeGrafter"/>
</dbReference>
<reference evidence="9" key="2">
    <citation type="submission" date="2025-08" db="UniProtKB">
        <authorList>
            <consortium name="Ensembl"/>
        </authorList>
    </citation>
    <scope>IDENTIFICATION</scope>
</reference>
<keyword evidence="10" id="KW-1185">Reference proteome</keyword>
<gene>
    <name evidence="9" type="primary">LOC105750666</name>
</gene>
<evidence type="ECO:0000256" key="3">
    <source>
        <dbReference type="ARBA" id="ARBA00022490"/>
    </source>
</evidence>
<feature type="coiled-coil region" evidence="8">
    <location>
        <begin position="115"/>
        <end position="284"/>
    </location>
</feature>
<evidence type="ECO:0000256" key="1">
    <source>
        <dbReference type="ARBA" id="ARBA00004120"/>
    </source>
</evidence>
<evidence type="ECO:0000256" key="7">
    <source>
        <dbReference type="ARBA" id="ARBA00023273"/>
    </source>
</evidence>
<keyword evidence="4" id="KW-0970">Cilium biogenesis/degradation</keyword>
<protein>
    <recommendedName>
        <fullName evidence="11">Centrosomal protein 290</fullName>
    </recommendedName>
</protein>
<accession>A0A7N4NTX5</accession>
<dbReference type="GO" id="GO:1905349">
    <property type="term" value="P:ciliary transition zone assembly"/>
    <property type="evidence" value="ECO:0007669"/>
    <property type="project" value="TreeGrafter"/>
</dbReference>
<evidence type="ECO:0000313" key="9">
    <source>
        <dbReference type="Ensembl" id="ENSSHAP00000028245.1"/>
    </source>
</evidence>
<evidence type="ECO:0008006" key="11">
    <source>
        <dbReference type="Google" id="ProtNLM"/>
    </source>
</evidence>
<reference evidence="9 10" key="1">
    <citation type="journal article" date="2011" name="Proc. Natl. Acad. Sci. U.S.A.">
        <title>Genetic diversity and population structure of the endangered marsupial Sarcophilus harrisii (Tasmanian devil).</title>
        <authorList>
            <person name="Miller W."/>
            <person name="Hayes V.M."/>
            <person name="Ratan A."/>
            <person name="Petersen D.C."/>
            <person name="Wittekindt N.E."/>
            <person name="Miller J."/>
            <person name="Walenz B."/>
            <person name="Knight J."/>
            <person name="Qi J."/>
            <person name="Zhao F."/>
            <person name="Wang Q."/>
            <person name="Bedoya-Reina O.C."/>
            <person name="Katiyar N."/>
            <person name="Tomsho L.P."/>
            <person name="Kasson L.M."/>
            <person name="Hardie R.A."/>
            <person name="Woodbridge P."/>
            <person name="Tindall E.A."/>
            <person name="Bertelsen M.F."/>
            <person name="Dixon D."/>
            <person name="Pyecroft S."/>
            <person name="Helgen K.M."/>
            <person name="Lesk A.M."/>
            <person name="Pringle T.H."/>
            <person name="Patterson N."/>
            <person name="Zhang Y."/>
            <person name="Kreiss A."/>
            <person name="Woods G.M."/>
            <person name="Jones M.E."/>
            <person name="Schuster S.C."/>
        </authorList>
    </citation>
    <scope>NUCLEOTIDE SEQUENCE [LARGE SCALE GENOMIC DNA]</scope>
</reference>
<dbReference type="GO" id="GO:0034451">
    <property type="term" value="C:centriolar satellite"/>
    <property type="evidence" value="ECO:0007669"/>
    <property type="project" value="TreeGrafter"/>
</dbReference>
<dbReference type="AlphaFoldDB" id="A0A7N4NTX5"/>
<evidence type="ECO:0000256" key="8">
    <source>
        <dbReference type="SAM" id="Coils"/>
    </source>
</evidence>
<keyword evidence="7" id="KW-0966">Cell projection</keyword>
<evidence type="ECO:0000313" key="10">
    <source>
        <dbReference type="Proteomes" id="UP000007648"/>
    </source>
</evidence>
<evidence type="ECO:0000256" key="5">
    <source>
        <dbReference type="ARBA" id="ARBA00023054"/>
    </source>
</evidence>
<reference evidence="9" key="3">
    <citation type="submission" date="2025-09" db="UniProtKB">
        <authorList>
            <consortium name="Ensembl"/>
        </authorList>
    </citation>
    <scope>IDENTIFICATION</scope>
</reference>
<keyword evidence="5 8" id="KW-0175">Coiled coil</keyword>
<evidence type="ECO:0000256" key="2">
    <source>
        <dbReference type="ARBA" id="ARBA00004300"/>
    </source>
</evidence>